<organism evidence="1 2">
    <name type="scientific">Pseudomonas fluorescens</name>
    <dbReference type="NCBI Taxonomy" id="294"/>
    <lineage>
        <taxon>Bacteria</taxon>
        <taxon>Pseudomonadati</taxon>
        <taxon>Pseudomonadota</taxon>
        <taxon>Gammaproteobacteria</taxon>
        <taxon>Pseudomonadales</taxon>
        <taxon>Pseudomonadaceae</taxon>
        <taxon>Pseudomonas</taxon>
    </lineage>
</organism>
<gene>
    <name evidence="1" type="ORF">BK672_18975</name>
</gene>
<dbReference type="RefSeq" id="WP_123376200.1">
    <property type="nucleotide sequence ID" value="NZ_MOBY01000010.1"/>
</dbReference>
<dbReference type="AlphaFoldDB" id="A0A423N8D3"/>
<comment type="caution">
    <text evidence="1">The sequence shown here is derived from an EMBL/GenBank/DDBJ whole genome shotgun (WGS) entry which is preliminary data.</text>
</comment>
<protein>
    <submittedName>
        <fullName evidence="1">Uncharacterized protein</fullName>
    </submittedName>
</protein>
<dbReference type="EMBL" id="MOBY01000010">
    <property type="protein sequence ID" value="RON94360.1"/>
    <property type="molecule type" value="Genomic_DNA"/>
</dbReference>
<evidence type="ECO:0000313" key="1">
    <source>
        <dbReference type="EMBL" id="RON94360.1"/>
    </source>
</evidence>
<evidence type="ECO:0000313" key="2">
    <source>
        <dbReference type="Proteomes" id="UP000283650"/>
    </source>
</evidence>
<name>A0A423N8D3_PSEFL</name>
<sequence>MSTIKKEDLDAIPMMDDFGRVEVKLDIGSGPIIYKSQPYRQVVDNNFYFKARGQDPYNQYYVMLRFDRMMPVGEYDIIFNLDKILARTDFPGQGLVDYREGKLNLKKNGEYPEGSFLFTKQGVRVEGKFSFKGEKN</sequence>
<reference evidence="1 2" key="1">
    <citation type="submission" date="2016-10" db="EMBL/GenBank/DDBJ databases">
        <title>Comparative genome analysis of multiple Pseudomonas spp. focuses on biocontrol and plant growth promoting traits.</title>
        <authorList>
            <person name="Tao X.-Y."/>
            <person name="Taylor C.G."/>
        </authorList>
    </citation>
    <scope>NUCLEOTIDE SEQUENCE [LARGE SCALE GENOMIC DNA]</scope>
    <source>
        <strain evidence="1 2">2F9</strain>
    </source>
</reference>
<accession>A0A423N8D3</accession>
<dbReference type="Proteomes" id="UP000283650">
    <property type="component" value="Unassembled WGS sequence"/>
</dbReference>
<proteinExistence type="predicted"/>